<keyword evidence="5" id="KW-1185">Reference proteome</keyword>
<dbReference type="STRING" id="984486.A0A1E3QXQ1"/>
<evidence type="ECO:0000313" key="4">
    <source>
        <dbReference type="EMBL" id="ODQ82391.1"/>
    </source>
</evidence>
<dbReference type="InterPro" id="IPR000873">
    <property type="entry name" value="AMP-dep_synth/lig_dom"/>
</dbReference>
<dbReference type="GO" id="GO:0005524">
    <property type="term" value="F:ATP binding"/>
    <property type="evidence" value="ECO:0007669"/>
    <property type="project" value="UniProtKB-KW"/>
</dbReference>
<gene>
    <name evidence="4" type="ORF">BABINDRAFT_158996</name>
</gene>
<dbReference type="GO" id="GO:0016020">
    <property type="term" value="C:membrane"/>
    <property type="evidence" value="ECO:0007669"/>
    <property type="project" value="TreeGrafter"/>
</dbReference>
<proteinExistence type="predicted"/>
<dbReference type="SUPFAM" id="SSF56801">
    <property type="entry name" value="Acetyl-CoA synthetase-like"/>
    <property type="match status" value="1"/>
</dbReference>
<dbReference type="InterPro" id="IPR042099">
    <property type="entry name" value="ANL_N_sf"/>
</dbReference>
<dbReference type="AlphaFoldDB" id="A0A1E3QXQ1"/>
<organism evidence="4 5">
    <name type="scientific">Babjeviella inositovora NRRL Y-12698</name>
    <dbReference type="NCBI Taxonomy" id="984486"/>
    <lineage>
        <taxon>Eukaryota</taxon>
        <taxon>Fungi</taxon>
        <taxon>Dikarya</taxon>
        <taxon>Ascomycota</taxon>
        <taxon>Saccharomycotina</taxon>
        <taxon>Pichiomycetes</taxon>
        <taxon>Serinales incertae sedis</taxon>
        <taxon>Babjeviella</taxon>
    </lineage>
</organism>
<dbReference type="GO" id="GO:0004467">
    <property type="term" value="F:long-chain fatty acid-CoA ligase activity"/>
    <property type="evidence" value="ECO:0007669"/>
    <property type="project" value="TreeGrafter"/>
</dbReference>
<dbReference type="PANTHER" id="PTHR43272">
    <property type="entry name" value="LONG-CHAIN-FATTY-ACID--COA LIGASE"/>
    <property type="match status" value="1"/>
</dbReference>
<evidence type="ECO:0000256" key="2">
    <source>
        <dbReference type="ARBA" id="ARBA00022840"/>
    </source>
</evidence>
<dbReference type="GO" id="GO:0005783">
    <property type="term" value="C:endoplasmic reticulum"/>
    <property type="evidence" value="ECO:0007669"/>
    <property type="project" value="TreeGrafter"/>
</dbReference>
<accession>A0A1E3QXQ1</accession>
<dbReference type="RefSeq" id="XP_018987719.1">
    <property type="nucleotide sequence ID" value="XM_019127402.1"/>
</dbReference>
<dbReference type="InterPro" id="IPR020845">
    <property type="entry name" value="AMP-binding_CS"/>
</dbReference>
<dbReference type="Proteomes" id="UP000094336">
    <property type="component" value="Unassembled WGS sequence"/>
</dbReference>
<name>A0A1E3QXQ1_9ASCO</name>
<reference evidence="5" key="1">
    <citation type="submission" date="2016-05" db="EMBL/GenBank/DDBJ databases">
        <title>Comparative genomics of biotechnologically important yeasts.</title>
        <authorList>
            <consortium name="DOE Joint Genome Institute"/>
            <person name="Riley R."/>
            <person name="Haridas S."/>
            <person name="Wolfe K.H."/>
            <person name="Lopes M.R."/>
            <person name="Hittinger C.T."/>
            <person name="Goker M."/>
            <person name="Salamov A."/>
            <person name="Wisecaver J."/>
            <person name="Long T.M."/>
            <person name="Aerts A.L."/>
            <person name="Barry K."/>
            <person name="Choi C."/>
            <person name="Clum A."/>
            <person name="Coughlan A.Y."/>
            <person name="Deshpande S."/>
            <person name="Douglass A.P."/>
            <person name="Hanson S.J."/>
            <person name="Klenk H.-P."/>
            <person name="Labutti K."/>
            <person name="Lapidus A."/>
            <person name="Lindquist E."/>
            <person name="Lipzen A."/>
            <person name="Meier-Kolthoff J.P."/>
            <person name="Ohm R.A."/>
            <person name="Otillar R.P."/>
            <person name="Pangilinan J."/>
            <person name="Peng Y."/>
            <person name="Rokas A."/>
            <person name="Rosa C.A."/>
            <person name="Scheuner C."/>
            <person name="Sibirny A.A."/>
            <person name="Slot J.C."/>
            <person name="Stielow J.B."/>
            <person name="Sun H."/>
            <person name="Kurtzman C.P."/>
            <person name="Blackwell M."/>
            <person name="Grigoriev I.V."/>
            <person name="Jeffries T.W."/>
        </authorList>
    </citation>
    <scope>NUCLEOTIDE SEQUENCE [LARGE SCALE GENOMIC DNA]</scope>
    <source>
        <strain evidence="5">NRRL Y-12698</strain>
    </source>
</reference>
<evidence type="ECO:0000256" key="1">
    <source>
        <dbReference type="ARBA" id="ARBA00022741"/>
    </source>
</evidence>
<dbReference type="PROSITE" id="PS00455">
    <property type="entry name" value="AMP_BINDING"/>
    <property type="match status" value="1"/>
</dbReference>
<keyword evidence="2" id="KW-0067">ATP-binding</keyword>
<dbReference type="GeneID" id="30145255"/>
<dbReference type="Pfam" id="PF00501">
    <property type="entry name" value="AMP-binding"/>
    <property type="match status" value="1"/>
</dbReference>
<keyword evidence="1" id="KW-0547">Nucleotide-binding</keyword>
<protein>
    <recommendedName>
        <fullName evidence="3">AMP-dependent synthetase/ligase domain-containing protein</fullName>
    </recommendedName>
</protein>
<dbReference type="Gene3D" id="3.40.50.12780">
    <property type="entry name" value="N-terminal domain of ligase-like"/>
    <property type="match status" value="1"/>
</dbReference>
<evidence type="ECO:0000313" key="5">
    <source>
        <dbReference type="Proteomes" id="UP000094336"/>
    </source>
</evidence>
<evidence type="ECO:0000259" key="3">
    <source>
        <dbReference type="Pfam" id="PF00501"/>
    </source>
</evidence>
<dbReference type="OrthoDB" id="1700726at2759"/>
<dbReference type="PANTHER" id="PTHR43272:SF33">
    <property type="entry name" value="AMP-BINDING DOMAIN-CONTAINING PROTEIN-RELATED"/>
    <property type="match status" value="1"/>
</dbReference>
<dbReference type="EMBL" id="KV454426">
    <property type="protein sequence ID" value="ODQ82391.1"/>
    <property type="molecule type" value="Genomic_DNA"/>
</dbReference>
<feature type="domain" description="AMP-dependent synthetase/ligase" evidence="3">
    <location>
        <begin position="98"/>
        <end position="517"/>
    </location>
</feature>
<sequence length="707" mass="78068">MIVTATTSVYPHDYTQVKALIHAMPPPTSLVDTAVALPDSAEPGYSPVYRNRCARDGLYATLHPALTTLHDAFEYARATYATQPCLGARLRTGARLDDFYTWETYEEVYQRKNRIGAGLLYMVHNCPFQPTTTPFIVTLFSVNNTEWALTDLACQSYSLCNTALYPTLGPDTSQYILELTDSPIVVCSADKLDYLLDLKARGCPRLTVLVLQTGLVPLVRDAIVTRAHSLGVTVLDLADLEAIGEANPHPFVPPTPNTLYTISFTSGTTGSPKGVMLEHRQAMAHVLFLLTVAATPKGRGTALCSLPLAHIYQRCLIIVNYLSGIALGFPQSSSPKTLVDDLRVLKPCSLASVPRVVNRIEADIKALTVDSESAVTRAASRLVIARKMAQNEHGRFSGIDYLSTQAFRHVYGLRARFGLDECRFMQSGSAPVAPETIRFLRAALDIGYTNAYGLTELAAGICRSFPFEGDYLSTGPVGITCEARLKDVPEMGYTSTDKGGARGELLLRGPQIFVGYYKNPGETEKALLRDGWFHTGDIARIGRGGRIHIIDRLKNFFKLAQGEYITPERIENLYMSSCSGLVAQLFVHGDSLETYLIGIVGVDPVGLVPFFEKNFGIVQSVEGLMGLLKKPKYKRRFLMEMNALVTGFGLQGFEKLHNIQCKLEPMSVENNLVTPSLKIKRQQCRTHFEPELRELYVEGSLLKEMRL</sequence>